<sequence>MAGDDHGLWLKLAMIMFLTWSILFYGVRLWGRLRVKTAASDDVVVTCALAISFVGLGIMYTAVHKGYGKRSESLSTDALHSIHKYIYAAHYIYVISVGTTRVASALSIEHIAQQGPYTRRARALAWLSGAWTFTSLLVVAIRPPYMRPWLAADGQSTMFSRWIGVEATGLAVEVALIFPIVTMRLYYLAPSINSDLNQSTIIAAILTAGALHFSIIATSVTALKPFLTVFDQPKFGYGRSAESGDPYCKLEMFRRVNRQLDVEDDSANWRPHQGSSERSILSEPDKVMTRKRGDSDRDGRGRPYHGSANRPPRARDPTFGDVTFLQTHTWERLLIQKTIEFVVRYEEDKSVER</sequence>
<proteinExistence type="predicted"/>
<feature type="compositionally biased region" description="Basic and acidic residues" evidence="1">
    <location>
        <begin position="283"/>
        <end position="301"/>
    </location>
</feature>
<keyword evidence="2" id="KW-0472">Membrane</keyword>
<protein>
    <recommendedName>
        <fullName evidence="3">Rhodopsin domain-containing protein</fullName>
    </recommendedName>
</protein>
<dbReference type="PANTHER" id="PTHR39614">
    <property type="entry name" value="INTEGRAL MEMBRANE PROTEIN"/>
    <property type="match status" value="1"/>
</dbReference>
<dbReference type="OrthoDB" id="3918601at2759"/>
<dbReference type="Proteomes" id="UP000076881">
    <property type="component" value="Unassembled WGS sequence"/>
</dbReference>
<feature type="transmembrane region" description="Helical" evidence="2">
    <location>
        <begin position="123"/>
        <end position="141"/>
    </location>
</feature>
<keyword evidence="5" id="KW-1185">Reference proteome</keyword>
<dbReference type="InterPro" id="IPR049326">
    <property type="entry name" value="Rhodopsin_dom_fungi"/>
</dbReference>
<evidence type="ECO:0000313" key="4">
    <source>
        <dbReference type="EMBL" id="OAA74913.1"/>
    </source>
</evidence>
<feature type="transmembrane region" description="Helical" evidence="2">
    <location>
        <begin position="43"/>
        <end position="63"/>
    </location>
</feature>
<evidence type="ECO:0000256" key="2">
    <source>
        <dbReference type="SAM" id="Phobius"/>
    </source>
</evidence>
<comment type="caution">
    <text evidence="4">The sequence shown here is derived from an EMBL/GenBank/DDBJ whole genome shotgun (WGS) entry which is preliminary data.</text>
</comment>
<evidence type="ECO:0000259" key="3">
    <source>
        <dbReference type="Pfam" id="PF20684"/>
    </source>
</evidence>
<feature type="region of interest" description="Disordered" evidence="1">
    <location>
        <begin position="264"/>
        <end position="320"/>
    </location>
</feature>
<accession>A0A168FB39</accession>
<reference evidence="4 5" key="1">
    <citation type="journal article" date="2016" name="Genome Biol. Evol.">
        <title>Divergent and convergent evolution of fungal pathogenicity.</title>
        <authorList>
            <person name="Shang Y."/>
            <person name="Xiao G."/>
            <person name="Zheng P."/>
            <person name="Cen K."/>
            <person name="Zhan S."/>
            <person name="Wang C."/>
        </authorList>
    </citation>
    <scope>NUCLEOTIDE SEQUENCE [LARGE SCALE GENOMIC DNA]</scope>
    <source>
        <strain evidence="4 5">RCEF 1005</strain>
    </source>
</reference>
<feature type="transmembrane region" description="Helical" evidence="2">
    <location>
        <begin position="162"/>
        <end position="181"/>
    </location>
</feature>
<feature type="domain" description="Rhodopsin" evidence="3">
    <location>
        <begin position="27"/>
        <end position="139"/>
    </location>
</feature>
<evidence type="ECO:0000313" key="5">
    <source>
        <dbReference type="Proteomes" id="UP000076881"/>
    </source>
</evidence>
<keyword evidence="2" id="KW-0812">Transmembrane</keyword>
<organism evidence="4 5">
    <name type="scientific">Akanthomyces lecanii RCEF 1005</name>
    <dbReference type="NCBI Taxonomy" id="1081108"/>
    <lineage>
        <taxon>Eukaryota</taxon>
        <taxon>Fungi</taxon>
        <taxon>Dikarya</taxon>
        <taxon>Ascomycota</taxon>
        <taxon>Pezizomycotina</taxon>
        <taxon>Sordariomycetes</taxon>
        <taxon>Hypocreomycetidae</taxon>
        <taxon>Hypocreales</taxon>
        <taxon>Cordycipitaceae</taxon>
        <taxon>Akanthomyces</taxon>
        <taxon>Cordyceps confragosa</taxon>
    </lineage>
</organism>
<feature type="transmembrane region" description="Helical" evidence="2">
    <location>
        <begin position="12"/>
        <end position="31"/>
    </location>
</feature>
<dbReference type="PANTHER" id="PTHR39614:SF2">
    <property type="entry name" value="INTEGRAL MEMBRANE PROTEIN"/>
    <property type="match status" value="1"/>
</dbReference>
<dbReference type="Pfam" id="PF20684">
    <property type="entry name" value="Fung_rhodopsin"/>
    <property type="match status" value="1"/>
</dbReference>
<name>A0A168FB39_CORDF</name>
<dbReference type="EMBL" id="AZHF01000005">
    <property type="protein sequence ID" value="OAA74913.1"/>
    <property type="molecule type" value="Genomic_DNA"/>
</dbReference>
<evidence type="ECO:0000256" key="1">
    <source>
        <dbReference type="SAM" id="MobiDB-lite"/>
    </source>
</evidence>
<keyword evidence="2" id="KW-1133">Transmembrane helix</keyword>
<gene>
    <name evidence="4" type="ORF">LEL_06901</name>
</gene>
<dbReference type="AlphaFoldDB" id="A0A168FB39"/>
<feature type="transmembrane region" description="Helical" evidence="2">
    <location>
        <begin position="201"/>
        <end position="223"/>
    </location>
</feature>